<feature type="chain" id="PRO_5015062637" evidence="1">
    <location>
        <begin position="24"/>
        <end position="256"/>
    </location>
</feature>
<keyword evidence="6" id="KW-1185">Reference proteome</keyword>
<sequence>MNFARLVRSLAALAAAVILSACAAKAPYMGSANPRGEDPFVQTSWTLTDWTQAGGGSRPLPSVSGDRALTIAFSREGSQYRATGFSGCNRYNATYVYANGLLLVQAPTGTRMACRSPEHTRLEQDFLAALVNIASSTLEPYSSPLHMKLVTQRGDVLTFSRAGDPLAGGVGIKKLIYVDSEQVTCDAGAARLQCLRVRDDPSRPWQLWYNGIEGFQPEPGVSYRLRVLEVPVVNPPADGGSLRWVLDAVIEQTVAR</sequence>
<keyword evidence="4" id="KW-0449">Lipoprotein</keyword>
<dbReference type="EMBL" id="LT907988">
    <property type="protein sequence ID" value="SOE51952.1"/>
    <property type="molecule type" value="Genomic_DNA"/>
</dbReference>
<dbReference type="RefSeq" id="WP_067754471.1">
    <property type="nucleotide sequence ID" value="NZ_LT907988.1"/>
</dbReference>
<reference evidence="5 6" key="2">
    <citation type="submission" date="2017-08" db="EMBL/GenBank/DDBJ databases">
        <authorList>
            <person name="de Groot N.N."/>
        </authorList>
    </citation>
    <scope>NUCLEOTIDE SEQUENCE [LARGE SCALE GENOMIC DNA]</scope>
    <source>
        <strain evidence="5">Orrdi1</strain>
    </source>
</reference>
<proteinExistence type="predicted"/>
<protein>
    <submittedName>
        <fullName evidence="4">Putative lipoprotein</fullName>
    </submittedName>
</protein>
<evidence type="ECO:0000313" key="5">
    <source>
        <dbReference type="EMBL" id="SOE51952.1"/>
    </source>
</evidence>
<dbReference type="AlphaFoldDB" id="A0A1C3K334"/>
<dbReference type="PROSITE" id="PS51257">
    <property type="entry name" value="PROKAR_LIPOPROTEIN"/>
    <property type="match status" value="1"/>
</dbReference>
<name>A0A1C3K334_9BURK</name>
<dbReference type="STRING" id="1851544.ODI_01452"/>
<dbReference type="KEGG" id="odi:ODI_R3813"/>
<accession>A0A1C3K334</accession>
<dbReference type="Proteomes" id="UP000078558">
    <property type="component" value="Chromosome I"/>
</dbReference>
<reference evidence="4 6" key="1">
    <citation type="submission" date="2016-06" db="EMBL/GenBank/DDBJ databases">
        <authorList>
            <person name="Kjaerup R.B."/>
            <person name="Dalgaard T.S."/>
            <person name="Juul-Madsen H.R."/>
        </authorList>
    </citation>
    <scope>NUCLEOTIDE SEQUENCE [LARGE SCALE GENOMIC DNA]</scope>
    <source>
        <strain evidence="4">Orrdi1</strain>
    </source>
</reference>
<evidence type="ECO:0000256" key="1">
    <source>
        <dbReference type="SAM" id="SignalP"/>
    </source>
</evidence>
<organism evidence="4 6">
    <name type="scientific">Orrella dioscoreae</name>
    <dbReference type="NCBI Taxonomy" id="1851544"/>
    <lineage>
        <taxon>Bacteria</taxon>
        <taxon>Pseudomonadati</taxon>
        <taxon>Pseudomonadota</taxon>
        <taxon>Betaproteobacteria</taxon>
        <taxon>Burkholderiales</taxon>
        <taxon>Alcaligenaceae</taxon>
        <taxon>Orrella</taxon>
    </lineage>
</organism>
<dbReference type="InterPro" id="IPR053147">
    <property type="entry name" value="Hsp_HslJ-like"/>
</dbReference>
<dbReference type="PANTHER" id="PTHR35535:SF2">
    <property type="entry name" value="DUF306 DOMAIN-CONTAINING PROTEIN"/>
    <property type="match status" value="1"/>
</dbReference>
<evidence type="ECO:0000259" key="2">
    <source>
        <dbReference type="Pfam" id="PF03724"/>
    </source>
</evidence>
<evidence type="ECO:0000313" key="4">
    <source>
        <dbReference type="EMBL" id="SBT25825.1"/>
    </source>
</evidence>
<dbReference type="InterPro" id="IPR025485">
    <property type="entry name" value="DUF4377"/>
</dbReference>
<dbReference type="Pfam" id="PF03724">
    <property type="entry name" value="META"/>
    <property type="match status" value="1"/>
</dbReference>
<keyword evidence="1" id="KW-0732">Signal</keyword>
<dbReference type="Gene3D" id="2.40.128.270">
    <property type="match status" value="1"/>
</dbReference>
<feature type="domain" description="DUF4377" evidence="3">
    <location>
        <begin position="177"/>
        <end position="252"/>
    </location>
</feature>
<feature type="signal peptide" evidence="1">
    <location>
        <begin position="1"/>
        <end position="23"/>
    </location>
</feature>
<evidence type="ECO:0000313" key="6">
    <source>
        <dbReference type="Proteomes" id="UP000078558"/>
    </source>
</evidence>
<dbReference type="InterPro" id="IPR005184">
    <property type="entry name" value="DUF306_Meta_HslJ"/>
</dbReference>
<dbReference type="EMBL" id="FLRC01000022">
    <property type="protein sequence ID" value="SBT25825.1"/>
    <property type="molecule type" value="Genomic_DNA"/>
</dbReference>
<dbReference type="PANTHER" id="PTHR35535">
    <property type="entry name" value="HEAT SHOCK PROTEIN HSLJ"/>
    <property type="match status" value="1"/>
</dbReference>
<evidence type="ECO:0000259" key="3">
    <source>
        <dbReference type="Pfam" id="PF14302"/>
    </source>
</evidence>
<feature type="domain" description="DUF306" evidence="2">
    <location>
        <begin position="39"/>
        <end position="159"/>
    </location>
</feature>
<dbReference type="InterPro" id="IPR038670">
    <property type="entry name" value="HslJ-like_sf"/>
</dbReference>
<dbReference type="OrthoDB" id="423130at2"/>
<dbReference type="Pfam" id="PF14302">
    <property type="entry name" value="DUF4377"/>
    <property type="match status" value="1"/>
</dbReference>
<gene>
    <name evidence="4" type="ORF">ODI_01452</name>
    <name evidence="5" type="ORF">ODI_R3813</name>
</gene>